<feature type="transmembrane region" description="Helical" evidence="2">
    <location>
        <begin position="65"/>
        <end position="85"/>
    </location>
</feature>
<feature type="compositionally biased region" description="Low complexity" evidence="1">
    <location>
        <begin position="148"/>
        <end position="192"/>
    </location>
</feature>
<evidence type="ECO:0000256" key="1">
    <source>
        <dbReference type="SAM" id="MobiDB-lite"/>
    </source>
</evidence>
<name>A0ABM8B8R5_9BIFI</name>
<dbReference type="EMBL" id="AP026798">
    <property type="protein sequence ID" value="BDR53277.1"/>
    <property type="molecule type" value="Genomic_DNA"/>
</dbReference>
<keyword evidence="2" id="KW-0812">Transmembrane</keyword>
<feature type="region of interest" description="Disordered" evidence="1">
    <location>
        <begin position="1"/>
        <end position="46"/>
    </location>
</feature>
<evidence type="ECO:0008006" key="5">
    <source>
        <dbReference type="Google" id="ProtNLM"/>
    </source>
</evidence>
<protein>
    <recommendedName>
        <fullName evidence="5">Cell division protein FtsL</fullName>
    </recommendedName>
</protein>
<reference evidence="3 4" key="1">
    <citation type="journal article" date="2023" name="Microbiol. Spectr.">
        <title>Symbiosis of Carpenter Bees with Uncharacterized Lactic Acid Bacteria Showing NAD Auxotrophy.</title>
        <authorList>
            <person name="Kawasaki S."/>
            <person name="Ozawa K."/>
            <person name="Mori T."/>
            <person name="Yamamoto A."/>
            <person name="Ito M."/>
            <person name="Ohkuma M."/>
            <person name="Sakamoto M."/>
            <person name="Matsutani M."/>
        </authorList>
    </citation>
    <scope>NUCLEOTIDE SEQUENCE [LARGE SCALE GENOMIC DNA]</scope>
    <source>
        <strain evidence="3 4">Kim37-2</strain>
    </source>
</reference>
<accession>A0ABM8B8R5</accession>
<feature type="compositionally biased region" description="Polar residues" evidence="1">
    <location>
        <begin position="37"/>
        <end position="46"/>
    </location>
</feature>
<evidence type="ECO:0000313" key="3">
    <source>
        <dbReference type="EMBL" id="BDR53277.1"/>
    </source>
</evidence>
<evidence type="ECO:0000313" key="4">
    <source>
        <dbReference type="Proteomes" id="UP001321766"/>
    </source>
</evidence>
<gene>
    <name evidence="3" type="ORF">KIM372_11840</name>
</gene>
<sequence>MASTARSVRSMRAPDQRRPGQQSETRRPQLSLIEGGRSSSSTQADTWGQRARGVASWASTRSTPLIYFVVALVFLSACLVISLLLRTQMVQNSFEASSVRVSISQLTQDVQDDQNKLDQLQAALPDKAQQMGMVPQQGVNSIDLNGYQPSQQMQPSSSSASLPTSKAGQEGQAAKSAEQAAQAEQKAQAGQH</sequence>
<keyword evidence="4" id="KW-1185">Reference proteome</keyword>
<dbReference type="Proteomes" id="UP001321766">
    <property type="component" value="Chromosome"/>
</dbReference>
<proteinExistence type="predicted"/>
<evidence type="ECO:0000256" key="2">
    <source>
        <dbReference type="SAM" id="Phobius"/>
    </source>
</evidence>
<keyword evidence="2" id="KW-0472">Membrane</keyword>
<keyword evidence="2" id="KW-1133">Transmembrane helix</keyword>
<feature type="region of interest" description="Disordered" evidence="1">
    <location>
        <begin position="139"/>
        <end position="192"/>
    </location>
</feature>
<organism evidence="3 4">
    <name type="scientific">Bombiscardovia nodaiensis</name>
    <dbReference type="NCBI Taxonomy" id="2932181"/>
    <lineage>
        <taxon>Bacteria</taxon>
        <taxon>Bacillati</taxon>
        <taxon>Actinomycetota</taxon>
        <taxon>Actinomycetes</taxon>
        <taxon>Bifidobacteriales</taxon>
        <taxon>Bifidobacteriaceae</taxon>
        <taxon>Bombiscardovia</taxon>
    </lineage>
</organism>